<name>A0ABX5Y377_9BACT</name>
<dbReference type="InterPro" id="IPR011051">
    <property type="entry name" value="RmlC_Cupin_sf"/>
</dbReference>
<evidence type="ECO:0000256" key="1">
    <source>
        <dbReference type="ARBA" id="ARBA00023125"/>
    </source>
</evidence>
<sequence length="244" mass="26306">MDQQTDAVSLFAAQTRPLCDLSDSSFPSVLYGWDDESLSLGSDATHYGFVQRGSVSLKWGGHEFRLTAGMYFGAPGECRIEGSGSGFVASRIGYRGLFQLGGPIESTGRLRYIDGCSDTLLIGPAVKGDPCLNLLHIPPHTQQTAHTHPTVRFGMIVGGQGVCRSPNQALALQPGMIFSIRPEGIHSFNTTHDPLLVIAWHPDSDCGPTHGDHPMINRTVIDGVSAAQRQRNREAFCTPADSRS</sequence>
<dbReference type="Proteomes" id="UP000318081">
    <property type="component" value="Chromosome"/>
</dbReference>
<keyword evidence="4" id="KW-1185">Reference proteome</keyword>
<dbReference type="InterPro" id="IPR003313">
    <property type="entry name" value="AraC-bd"/>
</dbReference>
<proteinExistence type="predicted"/>
<dbReference type="EMBL" id="CP036432">
    <property type="protein sequence ID" value="QDV88220.1"/>
    <property type="molecule type" value="Genomic_DNA"/>
</dbReference>
<dbReference type="Gene3D" id="2.60.120.10">
    <property type="entry name" value="Jelly Rolls"/>
    <property type="match status" value="1"/>
</dbReference>
<evidence type="ECO:0000259" key="2">
    <source>
        <dbReference type="Pfam" id="PF02311"/>
    </source>
</evidence>
<keyword evidence="1" id="KW-0238">DNA-binding</keyword>
<protein>
    <submittedName>
        <fullName evidence="3">Cupin domain protein</fullName>
    </submittedName>
</protein>
<feature type="domain" description="AraC-type arabinose-binding/dimerisation" evidence="2">
    <location>
        <begin position="145"/>
        <end position="193"/>
    </location>
</feature>
<organism evidence="3 4">
    <name type="scientific">Stieleria magnilauensis</name>
    <dbReference type="NCBI Taxonomy" id="2527963"/>
    <lineage>
        <taxon>Bacteria</taxon>
        <taxon>Pseudomonadati</taxon>
        <taxon>Planctomycetota</taxon>
        <taxon>Planctomycetia</taxon>
        <taxon>Pirellulales</taxon>
        <taxon>Pirellulaceae</taxon>
        <taxon>Stieleria</taxon>
    </lineage>
</organism>
<gene>
    <name evidence="3" type="ORF">TBK1r_72520</name>
</gene>
<evidence type="ECO:0000313" key="3">
    <source>
        <dbReference type="EMBL" id="QDV88220.1"/>
    </source>
</evidence>
<reference evidence="3 4" key="1">
    <citation type="submission" date="2019-02" db="EMBL/GenBank/DDBJ databases">
        <title>Deep-cultivation of Planctomycetes and their phenomic and genomic characterization uncovers novel biology.</title>
        <authorList>
            <person name="Wiegand S."/>
            <person name="Jogler M."/>
            <person name="Boedeker C."/>
            <person name="Pinto D."/>
            <person name="Vollmers J."/>
            <person name="Rivas-Marin E."/>
            <person name="Kohn T."/>
            <person name="Peeters S.H."/>
            <person name="Heuer A."/>
            <person name="Rast P."/>
            <person name="Oberbeckmann S."/>
            <person name="Bunk B."/>
            <person name="Jeske O."/>
            <person name="Meyerdierks A."/>
            <person name="Storesund J.E."/>
            <person name="Kallscheuer N."/>
            <person name="Luecker S."/>
            <person name="Lage O.M."/>
            <person name="Pohl T."/>
            <person name="Merkel B.J."/>
            <person name="Hornburger P."/>
            <person name="Mueller R.-W."/>
            <person name="Bruemmer F."/>
            <person name="Labrenz M."/>
            <person name="Spormann A.M."/>
            <person name="Op den Camp H."/>
            <person name="Overmann J."/>
            <person name="Amann R."/>
            <person name="Jetten M.S.M."/>
            <person name="Mascher T."/>
            <person name="Medema M.H."/>
            <person name="Devos D.P."/>
            <person name="Kaster A.-K."/>
            <person name="Ovreas L."/>
            <person name="Rohde M."/>
            <person name="Galperin M.Y."/>
            <person name="Jogler C."/>
        </authorList>
    </citation>
    <scope>NUCLEOTIDE SEQUENCE [LARGE SCALE GENOMIC DNA]</scope>
    <source>
        <strain evidence="3 4">TBK1r</strain>
    </source>
</reference>
<evidence type="ECO:0000313" key="4">
    <source>
        <dbReference type="Proteomes" id="UP000318081"/>
    </source>
</evidence>
<dbReference type="RefSeq" id="WP_145220371.1">
    <property type="nucleotide sequence ID" value="NZ_CP036432.1"/>
</dbReference>
<dbReference type="Pfam" id="PF02311">
    <property type="entry name" value="AraC_binding"/>
    <property type="match status" value="1"/>
</dbReference>
<dbReference type="InterPro" id="IPR014710">
    <property type="entry name" value="RmlC-like_jellyroll"/>
</dbReference>
<dbReference type="SUPFAM" id="SSF51182">
    <property type="entry name" value="RmlC-like cupins"/>
    <property type="match status" value="1"/>
</dbReference>
<dbReference type="CDD" id="cd02208">
    <property type="entry name" value="cupin_RmlC-like"/>
    <property type="match status" value="1"/>
</dbReference>
<accession>A0ABX5Y377</accession>